<proteinExistence type="predicted"/>
<feature type="disulfide bond" evidence="5">
    <location>
        <begin position="96"/>
        <end position="106"/>
    </location>
</feature>
<dbReference type="PANTHER" id="PTHR48071:SF8">
    <property type="entry name" value="CD5 ANTIGEN-LIKE"/>
    <property type="match status" value="1"/>
</dbReference>
<dbReference type="AlphaFoldDB" id="A0A8C6QCC2"/>
<protein>
    <submittedName>
        <fullName evidence="8">CD5 antigen-like</fullName>
    </submittedName>
</protein>
<dbReference type="GO" id="GO:0060100">
    <property type="term" value="P:positive regulation of phagocytosis, engulfment"/>
    <property type="evidence" value="ECO:0007669"/>
    <property type="project" value="Ensembl"/>
</dbReference>
<feature type="disulfide bond" evidence="5">
    <location>
        <begin position="315"/>
        <end position="325"/>
    </location>
</feature>
<name>A0A8C6QCC2_NANGA</name>
<dbReference type="GO" id="GO:0004252">
    <property type="term" value="F:serine-type endopeptidase activity"/>
    <property type="evidence" value="ECO:0007669"/>
    <property type="project" value="TreeGrafter"/>
</dbReference>
<dbReference type="GO" id="GO:0005615">
    <property type="term" value="C:extracellular space"/>
    <property type="evidence" value="ECO:0007669"/>
    <property type="project" value="Ensembl"/>
</dbReference>
<keyword evidence="1 6" id="KW-0732">Signal</keyword>
<feature type="domain" description="SRCR" evidence="7">
    <location>
        <begin position="244"/>
        <end position="346"/>
    </location>
</feature>
<evidence type="ECO:0000256" key="3">
    <source>
        <dbReference type="ARBA" id="ARBA00023157"/>
    </source>
</evidence>
<dbReference type="Gene3D" id="3.10.250.10">
    <property type="entry name" value="SRCR-like domain"/>
    <property type="match status" value="3"/>
</dbReference>
<evidence type="ECO:0000256" key="1">
    <source>
        <dbReference type="ARBA" id="ARBA00022729"/>
    </source>
</evidence>
<keyword evidence="9" id="KW-1185">Reference proteome</keyword>
<evidence type="ECO:0000256" key="5">
    <source>
        <dbReference type="PROSITE-ProRule" id="PRU00196"/>
    </source>
</evidence>
<dbReference type="GO" id="GO:0030449">
    <property type="term" value="P:regulation of complement activation"/>
    <property type="evidence" value="ECO:0007669"/>
    <property type="project" value="Ensembl"/>
</dbReference>
<organism evidence="8 9">
    <name type="scientific">Nannospalax galili</name>
    <name type="common">Northern Israeli blind subterranean mole rat</name>
    <name type="synonym">Spalax galili</name>
    <dbReference type="NCBI Taxonomy" id="1026970"/>
    <lineage>
        <taxon>Eukaryota</taxon>
        <taxon>Metazoa</taxon>
        <taxon>Chordata</taxon>
        <taxon>Craniata</taxon>
        <taxon>Vertebrata</taxon>
        <taxon>Euteleostomi</taxon>
        <taxon>Mammalia</taxon>
        <taxon>Eutheria</taxon>
        <taxon>Euarchontoglires</taxon>
        <taxon>Glires</taxon>
        <taxon>Rodentia</taxon>
        <taxon>Myomorpha</taxon>
        <taxon>Muroidea</taxon>
        <taxon>Spalacidae</taxon>
        <taxon>Spalacinae</taxon>
        <taxon>Nannospalax</taxon>
    </lineage>
</organism>
<dbReference type="Pfam" id="PF00530">
    <property type="entry name" value="SRCR"/>
    <property type="match status" value="3"/>
</dbReference>
<dbReference type="GO" id="GO:0009611">
    <property type="term" value="P:response to wounding"/>
    <property type="evidence" value="ECO:0007669"/>
    <property type="project" value="Ensembl"/>
</dbReference>
<dbReference type="FunFam" id="3.10.250.10:FF:000010">
    <property type="entry name" value="T-cell differentiation antigen CD6"/>
    <property type="match status" value="3"/>
</dbReference>
<evidence type="ECO:0000313" key="8">
    <source>
        <dbReference type="Ensembl" id="ENSNGAP00000001118.1"/>
    </source>
</evidence>
<keyword evidence="2" id="KW-0677">Repeat</keyword>
<dbReference type="SMART" id="SM00202">
    <property type="entry name" value="SR"/>
    <property type="match status" value="3"/>
</dbReference>
<dbReference type="PROSITE" id="PS00420">
    <property type="entry name" value="SRCR_1"/>
    <property type="match status" value="2"/>
</dbReference>
<dbReference type="GO" id="GO:0009986">
    <property type="term" value="C:cell surface"/>
    <property type="evidence" value="ECO:0007669"/>
    <property type="project" value="Ensembl"/>
</dbReference>
<dbReference type="PROSITE" id="PS50287">
    <property type="entry name" value="SRCR_2"/>
    <property type="match status" value="3"/>
</dbReference>
<dbReference type="GO" id="GO:1903661">
    <property type="term" value="P:positive regulation of complement-dependent cytotoxicity"/>
    <property type="evidence" value="ECO:0007669"/>
    <property type="project" value="Ensembl"/>
</dbReference>
<sequence length="349" mass="38396">MALLFNLILAIFIRPGLSESPPRVRLVGGAHRCEGRVEVEYNGQWGTVCDDGWDLKDVAVVCQELGCGAAKITRSGALYKPPASNEQPVLIQGVNCSGMEDTLTKCKTDEYVLECSHEEDAGAVCENPENSFPLVPESVQLVDGPGRCQGRLEMIHRGQRSTVCKAGWNLRAAKVVCRQLGCGKALLTQRHCNKITQGKAPIWKSQILCSGQETDLQHCLFRPWENNCTHDEDTWIECEDAFELRLVGGDSLCSGRLEVLHKGVWGSVCDDGWGEEEDQVVCNQLGCGESILPSSKARKSYGLGAGRIWLDDVVCSGEEPSLEFCLHRLWGYHDCTHKEDVAVICDSDT</sequence>
<feature type="domain" description="SRCR" evidence="7">
    <location>
        <begin position="24"/>
        <end position="126"/>
    </location>
</feature>
<dbReference type="OMA" id="EQKGQWG"/>
<dbReference type="GO" id="GO:0005886">
    <property type="term" value="C:plasma membrane"/>
    <property type="evidence" value="ECO:0007669"/>
    <property type="project" value="Ensembl"/>
</dbReference>
<comment type="caution">
    <text evidence="5">Lacks conserved residue(s) required for the propagation of feature annotation.</text>
</comment>
<reference evidence="8" key="1">
    <citation type="submission" date="2025-08" db="UniProtKB">
        <authorList>
            <consortium name="Ensembl"/>
        </authorList>
    </citation>
    <scope>IDENTIFICATION</scope>
</reference>
<keyword evidence="4" id="KW-0325">Glycoprotein</keyword>
<dbReference type="InterPro" id="IPR001190">
    <property type="entry name" value="SRCR"/>
</dbReference>
<dbReference type="SUPFAM" id="SSF56487">
    <property type="entry name" value="SRCR-like"/>
    <property type="match status" value="3"/>
</dbReference>
<feature type="disulfide bond" evidence="5">
    <location>
        <begin position="177"/>
        <end position="238"/>
    </location>
</feature>
<keyword evidence="3 5" id="KW-1015">Disulfide bond</keyword>
<gene>
    <name evidence="8" type="primary">Cd5l</name>
</gene>
<feature type="domain" description="SRCR" evidence="7">
    <location>
        <begin position="139"/>
        <end position="239"/>
    </location>
</feature>
<feature type="disulfide bond" evidence="5">
    <location>
        <begin position="164"/>
        <end position="228"/>
    </location>
</feature>
<dbReference type="InterPro" id="IPR036772">
    <property type="entry name" value="SRCR-like_dom_sf"/>
</dbReference>
<evidence type="ECO:0000256" key="6">
    <source>
        <dbReference type="SAM" id="SignalP"/>
    </source>
</evidence>
<reference evidence="8" key="2">
    <citation type="submission" date="2025-09" db="UniProtKB">
        <authorList>
            <consortium name="Ensembl"/>
        </authorList>
    </citation>
    <scope>IDENTIFICATION</scope>
</reference>
<evidence type="ECO:0000313" key="9">
    <source>
        <dbReference type="Proteomes" id="UP000694381"/>
    </source>
</evidence>
<evidence type="ECO:0000256" key="2">
    <source>
        <dbReference type="ARBA" id="ARBA00022737"/>
    </source>
</evidence>
<dbReference type="GO" id="GO:0031638">
    <property type="term" value="P:zymogen activation"/>
    <property type="evidence" value="ECO:0007669"/>
    <property type="project" value="TreeGrafter"/>
</dbReference>
<evidence type="ECO:0000259" key="7">
    <source>
        <dbReference type="PROSITE" id="PS50287"/>
    </source>
</evidence>
<evidence type="ECO:0000256" key="4">
    <source>
        <dbReference type="ARBA" id="ARBA00023180"/>
    </source>
</evidence>
<feature type="chain" id="PRO_5034163042" evidence="6">
    <location>
        <begin position="19"/>
        <end position="349"/>
    </location>
</feature>
<dbReference type="GeneTree" id="ENSGT00940000161974"/>
<dbReference type="PRINTS" id="PR00258">
    <property type="entry name" value="SPERACTRCPTR"/>
</dbReference>
<feature type="disulfide bond" evidence="5">
    <location>
        <begin position="209"/>
        <end position="219"/>
    </location>
</feature>
<dbReference type="Proteomes" id="UP000694381">
    <property type="component" value="Unassembled WGS sequence"/>
</dbReference>
<dbReference type="PANTHER" id="PTHR48071">
    <property type="entry name" value="SRCR DOMAIN-CONTAINING PROTEIN"/>
    <property type="match status" value="1"/>
</dbReference>
<dbReference type="Ensembl" id="ENSNGAT00000001137.1">
    <property type="protein sequence ID" value="ENSNGAP00000001118.1"/>
    <property type="gene ID" value="ENSNGAG00000000830.1"/>
</dbReference>
<feature type="signal peptide" evidence="6">
    <location>
        <begin position="1"/>
        <end position="18"/>
    </location>
</feature>
<accession>A0A8C6QCC2</accession>